<dbReference type="EMBL" id="SUYD01000002">
    <property type="protein sequence ID" value="MBE6265226.1"/>
    <property type="molecule type" value="Genomic_DNA"/>
</dbReference>
<dbReference type="CDD" id="cd05403">
    <property type="entry name" value="NT_KNTase_like"/>
    <property type="match status" value="1"/>
</dbReference>
<protein>
    <submittedName>
        <fullName evidence="2">Nucleotidyltransferase domain-containing protein</fullName>
    </submittedName>
</protein>
<comment type="caution">
    <text evidence="2">The sequence shown here is derived from an EMBL/GenBank/DDBJ whole genome shotgun (WGS) entry which is preliminary data.</text>
</comment>
<dbReference type="InterPro" id="IPR041633">
    <property type="entry name" value="Polbeta"/>
</dbReference>
<dbReference type="AlphaFoldDB" id="A0A928BRK4"/>
<dbReference type="InterPro" id="IPR043519">
    <property type="entry name" value="NT_sf"/>
</dbReference>
<dbReference type="Pfam" id="PF18765">
    <property type="entry name" value="Polbeta"/>
    <property type="match status" value="1"/>
</dbReference>
<gene>
    <name evidence="2" type="ORF">E7102_01950</name>
</gene>
<proteinExistence type="predicted"/>
<feature type="domain" description="Polymerase beta nucleotidyltransferase" evidence="1">
    <location>
        <begin position="13"/>
        <end position="103"/>
    </location>
</feature>
<evidence type="ECO:0000259" key="1">
    <source>
        <dbReference type="Pfam" id="PF18765"/>
    </source>
</evidence>
<sequence length="103" mass="11840">MDSNVLGHIRNLLAQTLPEYATAMLYGSQARGDARSDSDWDILIILDKDKLMPDDYDTITYPLTKLGWELGKDINPIMYTKKEWEANHITPFYHNVLQEGIVI</sequence>
<name>A0A928BRK4_XYLRU</name>
<dbReference type="PANTHER" id="PTHR33933:SF1">
    <property type="entry name" value="PROTEIN ADENYLYLTRANSFERASE MNTA-RELATED"/>
    <property type="match status" value="1"/>
</dbReference>
<dbReference type="Gene3D" id="3.30.460.10">
    <property type="entry name" value="Beta Polymerase, domain 2"/>
    <property type="match status" value="1"/>
</dbReference>
<reference evidence="2" key="1">
    <citation type="submission" date="2019-04" db="EMBL/GenBank/DDBJ databases">
        <title>Evolution of Biomass-Degrading Anaerobic Consortia Revealed by Metagenomics.</title>
        <authorList>
            <person name="Peng X."/>
        </authorList>
    </citation>
    <scope>NUCLEOTIDE SEQUENCE</scope>
    <source>
        <strain evidence="2">SIG141</strain>
    </source>
</reference>
<evidence type="ECO:0000313" key="2">
    <source>
        <dbReference type="EMBL" id="MBE6265226.1"/>
    </source>
</evidence>
<dbReference type="SUPFAM" id="SSF81301">
    <property type="entry name" value="Nucleotidyltransferase"/>
    <property type="match status" value="1"/>
</dbReference>
<dbReference type="Proteomes" id="UP000763088">
    <property type="component" value="Unassembled WGS sequence"/>
</dbReference>
<organism evidence="2 3">
    <name type="scientific">Xylanibacter ruminicola</name>
    <name type="common">Prevotella ruminicola</name>
    <dbReference type="NCBI Taxonomy" id="839"/>
    <lineage>
        <taxon>Bacteria</taxon>
        <taxon>Pseudomonadati</taxon>
        <taxon>Bacteroidota</taxon>
        <taxon>Bacteroidia</taxon>
        <taxon>Bacteroidales</taxon>
        <taxon>Prevotellaceae</taxon>
        <taxon>Xylanibacter</taxon>
    </lineage>
</organism>
<evidence type="ECO:0000313" key="3">
    <source>
        <dbReference type="Proteomes" id="UP000763088"/>
    </source>
</evidence>
<dbReference type="PANTHER" id="PTHR33933">
    <property type="entry name" value="NUCLEOTIDYLTRANSFERASE"/>
    <property type="match status" value="1"/>
</dbReference>
<dbReference type="InterPro" id="IPR052548">
    <property type="entry name" value="Type_VII_TA_antitoxin"/>
</dbReference>
<accession>A0A928BRK4</accession>